<accession>A0ABV3P461</accession>
<evidence type="ECO:0000313" key="2">
    <source>
        <dbReference type="Proteomes" id="UP001555826"/>
    </source>
</evidence>
<proteinExistence type="predicted"/>
<comment type="caution">
    <text evidence="1">The sequence shown here is derived from an EMBL/GenBank/DDBJ whole genome shotgun (WGS) entry which is preliminary data.</text>
</comment>
<dbReference type="Gene3D" id="3.30.1240.10">
    <property type="match status" value="1"/>
</dbReference>
<keyword evidence="1" id="KW-0378">Hydrolase</keyword>
<dbReference type="InterPro" id="IPR036412">
    <property type="entry name" value="HAD-like_sf"/>
</dbReference>
<dbReference type="InterPro" id="IPR006379">
    <property type="entry name" value="HAD-SF_hydro_IIB"/>
</dbReference>
<dbReference type="RefSeq" id="WP_367637080.1">
    <property type="nucleotide sequence ID" value="NZ_JBFNQN010000004.1"/>
</dbReference>
<evidence type="ECO:0000313" key="1">
    <source>
        <dbReference type="EMBL" id="MEW9264391.1"/>
    </source>
</evidence>
<sequence>MTPEVPAPADVDRGRETTDELVDQGAERAFAQGWALVATDLDGTVIPRDRPVSARTLAAFAACDAAGIPVVPVTGRPPRWVTPLAEEAGLRGQVVCANGAVVYDLDAGRVVLEHPIAPDVLREVVARLRPVLPGIGFALEAVVGFRREPEYATRFDGGLEQRVAAFDELLVDAPPVVKILAKCPGVLSDEMVAVSHRELDGLVNVTHSNAADSLIEIMAAGVSKATTLAEVAGDRGVRAEQVVAFGDMPNDLEMLRWAGRSYAMADGHPDARAAADDVAPDCGDDGVAQVLERLLSWRGR</sequence>
<gene>
    <name evidence="1" type="ORF">AB1207_06505</name>
</gene>
<organism evidence="1 2">
    <name type="scientific">Kineococcus endophyticus</name>
    <dbReference type="NCBI Taxonomy" id="1181883"/>
    <lineage>
        <taxon>Bacteria</taxon>
        <taxon>Bacillati</taxon>
        <taxon>Actinomycetota</taxon>
        <taxon>Actinomycetes</taxon>
        <taxon>Kineosporiales</taxon>
        <taxon>Kineosporiaceae</taxon>
        <taxon>Kineococcus</taxon>
    </lineage>
</organism>
<dbReference type="SUPFAM" id="SSF56784">
    <property type="entry name" value="HAD-like"/>
    <property type="match status" value="1"/>
</dbReference>
<dbReference type="EMBL" id="JBFNQN010000004">
    <property type="protein sequence ID" value="MEW9264391.1"/>
    <property type="molecule type" value="Genomic_DNA"/>
</dbReference>
<dbReference type="Pfam" id="PF08282">
    <property type="entry name" value="Hydrolase_3"/>
    <property type="match status" value="1"/>
</dbReference>
<reference evidence="1 2" key="1">
    <citation type="submission" date="2024-07" db="EMBL/GenBank/DDBJ databases">
        <authorList>
            <person name="Thanompreechachai J."/>
            <person name="Duangmal K."/>
        </authorList>
    </citation>
    <scope>NUCLEOTIDE SEQUENCE [LARGE SCALE GENOMIC DNA]</scope>
    <source>
        <strain evidence="1 2">KCTC 19886</strain>
    </source>
</reference>
<dbReference type="GO" id="GO:0016787">
    <property type="term" value="F:hydrolase activity"/>
    <property type="evidence" value="ECO:0007669"/>
    <property type="project" value="UniProtKB-KW"/>
</dbReference>
<dbReference type="InterPro" id="IPR023214">
    <property type="entry name" value="HAD_sf"/>
</dbReference>
<dbReference type="Proteomes" id="UP001555826">
    <property type="component" value="Unassembled WGS sequence"/>
</dbReference>
<name>A0ABV3P461_9ACTN</name>
<keyword evidence="2" id="KW-1185">Reference proteome</keyword>
<dbReference type="Gene3D" id="3.40.50.1000">
    <property type="entry name" value="HAD superfamily/HAD-like"/>
    <property type="match status" value="1"/>
</dbReference>
<dbReference type="EC" id="3.1.3.-" evidence="1"/>
<dbReference type="PANTHER" id="PTHR10000:SF8">
    <property type="entry name" value="HAD SUPERFAMILY HYDROLASE-LIKE, TYPE 3"/>
    <property type="match status" value="1"/>
</dbReference>
<dbReference type="PANTHER" id="PTHR10000">
    <property type="entry name" value="PHOSPHOSERINE PHOSPHATASE"/>
    <property type="match status" value="1"/>
</dbReference>
<protein>
    <submittedName>
        <fullName evidence="1">HAD family hydrolase</fullName>
        <ecNumber evidence="1">3.1.3.-</ecNumber>
    </submittedName>
</protein>
<dbReference type="NCBIfam" id="TIGR01484">
    <property type="entry name" value="HAD-SF-IIB"/>
    <property type="match status" value="1"/>
</dbReference>